<dbReference type="InterPro" id="IPR038696">
    <property type="entry name" value="IalB_sf"/>
</dbReference>
<name>A0A451A1U5_9GAMM</name>
<proteinExistence type="predicted"/>
<dbReference type="EMBL" id="CAADFS010000039">
    <property type="protein sequence ID" value="VFK47003.1"/>
    <property type="molecule type" value="Genomic_DNA"/>
</dbReference>
<evidence type="ECO:0000313" key="1">
    <source>
        <dbReference type="EMBL" id="VFK47003.1"/>
    </source>
</evidence>
<accession>A0A451A1U5</accession>
<gene>
    <name evidence="1" type="ORF">BECKTC1821D_GA0114238_10397</name>
    <name evidence="2" type="ORF">BECKTC1821F_GA0114240_10397</name>
</gene>
<evidence type="ECO:0000313" key="2">
    <source>
        <dbReference type="EMBL" id="VFK60010.1"/>
    </source>
</evidence>
<protein>
    <submittedName>
        <fullName evidence="2">Invasion protein IalB, involved in pathogenesis</fullName>
    </submittedName>
</protein>
<dbReference type="EMBL" id="CAADFW010000039">
    <property type="protein sequence ID" value="VFK60010.1"/>
    <property type="molecule type" value="Genomic_DNA"/>
</dbReference>
<dbReference type="InterPro" id="IPR010642">
    <property type="entry name" value="Invasion_prot_B"/>
</dbReference>
<sequence length="207" mass="22167">MKLFDLFASRGILHDRGQNPGTRAPNVTPSRLPRMLATGLLSVTLLAGVGGAFAEKSKPAPSEGPKPVSHGDWALRCPAKDNKEPCSLSQRILVEVDGKKAPIVFFTFVYTGKPKALHAVLRLPLGISLPRGMSLRVDKNSPITGSFSHCDREGCLTVGKINPDLRKKLQAGQKAFIIFHTLDGKPVTVPASLTGITAGLKALDKKK</sequence>
<dbReference type="Pfam" id="PF06776">
    <property type="entry name" value="IalB"/>
    <property type="match status" value="1"/>
</dbReference>
<dbReference type="AlphaFoldDB" id="A0A451A1U5"/>
<organism evidence="2">
    <name type="scientific">Candidatus Kentrum sp. TC</name>
    <dbReference type="NCBI Taxonomy" id="2126339"/>
    <lineage>
        <taxon>Bacteria</taxon>
        <taxon>Pseudomonadati</taxon>
        <taxon>Pseudomonadota</taxon>
        <taxon>Gammaproteobacteria</taxon>
        <taxon>Candidatus Kentrum</taxon>
    </lineage>
</organism>
<reference evidence="2" key="1">
    <citation type="submission" date="2019-02" db="EMBL/GenBank/DDBJ databases">
        <authorList>
            <person name="Gruber-Vodicka R. H."/>
            <person name="Seah K. B. B."/>
        </authorList>
    </citation>
    <scope>NUCLEOTIDE SEQUENCE</scope>
    <source>
        <strain evidence="1">BECK_BZ123</strain>
        <strain evidence="2">BECK_BZ126</strain>
    </source>
</reference>
<dbReference type="Gene3D" id="2.60.40.1880">
    <property type="entry name" value="Invasion associated locus B (IalB) protein"/>
    <property type="match status" value="1"/>
</dbReference>